<dbReference type="RefSeq" id="WP_289412806.1">
    <property type="nucleotide sequence ID" value="NZ_JAQIBD010000001.1"/>
</dbReference>
<feature type="transmembrane region" description="Helical" evidence="6">
    <location>
        <begin position="722"/>
        <end position="748"/>
    </location>
</feature>
<feature type="transmembrane region" description="Helical" evidence="6">
    <location>
        <begin position="240"/>
        <end position="262"/>
    </location>
</feature>
<dbReference type="InterPro" id="IPR004869">
    <property type="entry name" value="MMPL_dom"/>
</dbReference>
<keyword evidence="3 6" id="KW-0812">Transmembrane</keyword>
<feature type="transmembrane region" description="Helical" evidence="6">
    <location>
        <begin position="694"/>
        <end position="716"/>
    </location>
</feature>
<feature type="transmembrane region" description="Helical" evidence="6">
    <location>
        <begin position="216"/>
        <end position="233"/>
    </location>
</feature>
<dbReference type="PROSITE" id="PS50156">
    <property type="entry name" value="SSD"/>
    <property type="match status" value="1"/>
</dbReference>
<feature type="transmembrane region" description="Helical" evidence="6">
    <location>
        <begin position="343"/>
        <end position="366"/>
    </location>
</feature>
<evidence type="ECO:0000256" key="3">
    <source>
        <dbReference type="ARBA" id="ARBA00022692"/>
    </source>
</evidence>
<name>A0ABT7QX38_9BACT</name>
<dbReference type="InterPro" id="IPR050545">
    <property type="entry name" value="Mycobact_MmpL"/>
</dbReference>
<gene>
    <name evidence="8" type="ORF">PGH07_04305</name>
</gene>
<keyword evidence="2" id="KW-1003">Cell membrane</keyword>
<feature type="transmembrane region" description="Helical" evidence="6">
    <location>
        <begin position="397"/>
        <end position="412"/>
    </location>
</feature>
<proteinExistence type="predicted"/>
<dbReference type="EMBL" id="JAQIBD010000001">
    <property type="protein sequence ID" value="MDM5271390.1"/>
    <property type="molecule type" value="Genomic_DNA"/>
</dbReference>
<evidence type="ECO:0000256" key="4">
    <source>
        <dbReference type="ARBA" id="ARBA00022989"/>
    </source>
</evidence>
<evidence type="ECO:0000256" key="1">
    <source>
        <dbReference type="ARBA" id="ARBA00004651"/>
    </source>
</evidence>
<organism evidence="8 9">
    <name type="scientific">Sulfurovum zhangzhouensis</name>
    <dbReference type="NCBI Taxonomy" id="3019067"/>
    <lineage>
        <taxon>Bacteria</taxon>
        <taxon>Pseudomonadati</taxon>
        <taxon>Campylobacterota</taxon>
        <taxon>Epsilonproteobacteria</taxon>
        <taxon>Campylobacterales</taxon>
        <taxon>Sulfurovaceae</taxon>
        <taxon>Sulfurovum</taxon>
    </lineage>
</organism>
<feature type="transmembrane region" description="Helical" evidence="6">
    <location>
        <begin position="650"/>
        <end position="673"/>
    </location>
</feature>
<dbReference type="InterPro" id="IPR001036">
    <property type="entry name" value="Acrflvin-R"/>
</dbReference>
<keyword evidence="9" id="KW-1185">Reference proteome</keyword>
<feature type="domain" description="SSD" evidence="7">
    <location>
        <begin position="632"/>
        <end position="746"/>
    </location>
</feature>
<evidence type="ECO:0000259" key="7">
    <source>
        <dbReference type="PROSITE" id="PS50156"/>
    </source>
</evidence>
<dbReference type="Proteomes" id="UP001169069">
    <property type="component" value="Unassembled WGS sequence"/>
</dbReference>
<feature type="transmembrane region" description="Helical" evidence="6">
    <location>
        <begin position="596"/>
        <end position="615"/>
    </location>
</feature>
<feature type="transmembrane region" description="Helical" evidence="6">
    <location>
        <begin position="12"/>
        <end position="30"/>
    </location>
</feature>
<dbReference type="Gene3D" id="1.20.1640.10">
    <property type="entry name" value="Multidrug efflux transporter AcrB transmembrane domain"/>
    <property type="match status" value="2"/>
</dbReference>
<evidence type="ECO:0000256" key="6">
    <source>
        <dbReference type="SAM" id="Phobius"/>
    </source>
</evidence>
<reference evidence="8" key="1">
    <citation type="submission" date="2023-01" db="EMBL/GenBank/DDBJ databases">
        <title>Sulfurovum sp. zt1-1 genome assembly.</title>
        <authorList>
            <person name="Wang J."/>
        </authorList>
    </citation>
    <scope>NUCLEOTIDE SEQUENCE</scope>
    <source>
        <strain evidence="8">Zt1-1</strain>
    </source>
</reference>
<keyword evidence="4 6" id="KW-1133">Transmembrane helix</keyword>
<feature type="transmembrane region" description="Helical" evidence="6">
    <location>
        <begin position="312"/>
        <end position="331"/>
    </location>
</feature>
<dbReference type="PANTHER" id="PTHR33406">
    <property type="entry name" value="MEMBRANE PROTEIN MJ1562-RELATED"/>
    <property type="match status" value="1"/>
</dbReference>
<accession>A0ABT7QX38</accession>
<evidence type="ECO:0000313" key="9">
    <source>
        <dbReference type="Proteomes" id="UP001169069"/>
    </source>
</evidence>
<dbReference type="InterPro" id="IPR000731">
    <property type="entry name" value="SSD"/>
</dbReference>
<comment type="caution">
    <text evidence="8">The sequence shown here is derived from an EMBL/GenBank/DDBJ whole genome shotgun (WGS) entry which is preliminary data.</text>
</comment>
<comment type="subcellular location">
    <subcellularLocation>
        <location evidence="1">Cell membrane</location>
        <topology evidence="1">Multi-pass membrane protein</topology>
    </subcellularLocation>
</comment>
<protein>
    <submittedName>
        <fullName evidence="8">MMPL family transporter</fullName>
    </submittedName>
</protein>
<dbReference type="SUPFAM" id="SSF82866">
    <property type="entry name" value="Multidrug efflux transporter AcrB transmembrane domain"/>
    <property type="match status" value="2"/>
</dbReference>
<feature type="transmembrane region" description="Helical" evidence="6">
    <location>
        <begin position="274"/>
        <end position="292"/>
    </location>
</feature>
<evidence type="ECO:0000256" key="2">
    <source>
        <dbReference type="ARBA" id="ARBA00022475"/>
    </source>
</evidence>
<keyword evidence="5 6" id="KW-0472">Membrane</keyword>
<dbReference type="PANTHER" id="PTHR33406:SF12">
    <property type="entry name" value="BLR2997 PROTEIN"/>
    <property type="match status" value="1"/>
</dbReference>
<dbReference type="Pfam" id="PF03176">
    <property type="entry name" value="MMPL"/>
    <property type="match status" value="2"/>
</dbReference>
<evidence type="ECO:0000313" key="8">
    <source>
        <dbReference type="EMBL" id="MDM5271390.1"/>
    </source>
</evidence>
<sequence>MGTYINFLDKYKYILIVLITIVVGIFSLFLKDLSFEGSYRIWFDKDSKIIKNYDLFRTTFSGDDTFIVAFKDQNGIFNPKAVQIILELTQEFKKIDGVQKVDSLTNYQYISAIDDDLMIEDFIYDLNVDLKEKKELALQDRLILNQLISEDGKTTMLAVRLSSNIGTNEEVNIAVFKKLLEITNQYSSMSGYNFYISGTPAVTASLVTISQGDAKILMPLAIIIVVLLLFFIFRNFVGIFVPTLIVLFTFLIVLSIQVIAGYKLNNFTVNIPSFISAIAIAGCMHLFLSWAYYKEKVKTNKEAVYRAMKSNIIPIALTSLTTAIGFASLGISEIEPISTLGLAITSGATWAFVFTITIAPAILLTLKDDYRFQLPRFLNLLNTQGYGAFITKNNKKIVFGFIFFSLIISYGLKDIKVDSNSIKYFSEDTVVRSGSDFVEKNLTGSMVYEIILDSKQKEGVKKPEFLYKIVQFEKEFKAKFENVRFTTSLKDIIIRMQKVLNPVSSDTIPKTQNLVAQYLLLYSMSLPQGMEINDKIDTSEQYLRFSINSNIVDTSKDLEMISWIKEWWKNNSNYSADVQGQTAIFAYMQSSITDTLIISISSTLMIVTLIMFLIFRNLKILWLFIVPNIAPVILVAGIMGYLGITIDIGIAISAAVILGIAVDDTVHFFSKFFDAIKTKSFEESIDYVISHSGNAMILTTFILSSTFSLFAVSDFIPNVNFAIVTVCALNVALLLDLVLLPALLSLFYKGKTYAS</sequence>
<evidence type="ECO:0000256" key="5">
    <source>
        <dbReference type="ARBA" id="ARBA00023136"/>
    </source>
</evidence>
<feature type="transmembrane region" description="Helical" evidence="6">
    <location>
        <begin position="622"/>
        <end position="644"/>
    </location>
</feature>
<dbReference type="PRINTS" id="PR00702">
    <property type="entry name" value="ACRIFLAVINRP"/>
</dbReference>